<evidence type="ECO:0000313" key="3">
    <source>
        <dbReference type="Proteomes" id="UP001597380"/>
    </source>
</evidence>
<organism evidence="2 3">
    <name type="scientific">Corallincola platygyrae</name>
    <dbReference type="NCBI Taxonomy" id="1193278"/>
    <lineage>
        <taxon>Bacteria</taxon>
        <taxon>Pseudomonadati</taxon>
        <taxon>Pseudomonadota</taxon>
        <taxon>Gammaproteobacteria</taxon>
        <taxon>Alteromonadales</taxon>
        <taxon>Psychromonadaceae</taxon>
        <taxon>Corallincola</taxon>
    </lineage>
</organism>
<name>A0ABW4XUX5_9GAMM</name>
<dbReference type="InterPro" id="IPR004360">
    <property type="entry name" value="Glyas_Fos-R_dOase_dom"/>
</dbReference>
<dbReference type="PANTHER" id="PTHR36437:SF2">
    <property type="entry name" value="GLYOXALASE_BLEOMYCIN RESISTANCE PROTEIN_DIOXYGENASE"/>
    <property type="match status" value="1"/>
</dbReference>
<dbReference type="PANTHER" id="PTHR36437">
    <property type="entry name" value="GLYOXALASE/BLEOMYCIN RESISTANCE PROTEIN/DIOXYGENASE"/>
    <property type="match status" value="1"/>
</dbReference>
<comment type="caution">
    <text evidence="2">The sequence shown here is derived from an EMBL/GenBank/DDBJ whole genome shotgun (WGS) entry which is preliminary data.</text>
</comment>
<accession>A0ABW4XUX5</accession>
<sequence length="136" mass="15264">MTKPVTQRIGNIALLVENYDDAIAFYTSQLQFTLVEDIDIGDGKRWVQVSPPNCLGTNLVLTQATTDAEKQAVGNQAGGLVLMLLQTNDFWRDHKQMKANGVIFEEEPRVEPYGTVAIFQDLYGNRWDLIEPASDF</sequence>
<evidence type="ECO:0000259" key="1">
    <source>
        <dbReference type="PROSITE" id="PS51819"/>
    </source>
</evidence>
<dbReference type="Pfam" id="PF00903">
    <property type="entry name" value="Glyoxalase"/>
    <property type="match status" value="1"/>
</dbReference>
<dbReference type="RefSeq" id="WP_345341888.1">
    <property type="nucleotide sequence ID" value="NZ_BAABLI010000032.1"/>
</dbReference>
<proteinExistence type="predicted"/>
<dbReference type="SUPFAM" id="SSF54593">
    <property type="entry name" value="Glyoxalase/Bleomycin resistance protein/Dihydroxybiphenyl dioxygenase"/>
    <property type="match status" value="1"/>
</dbReference>
<protein>
    <submittedName>
        <fullName evidence="2">VOC family protein</fullName>
    </submittedName>
</protein>
<dbReference type="InterPro" id="IPR037523">
    <property type="entry name" value="VOC_core"/>
</dbReference>
<reference evidence="3" key="1">
    <citation type="journal article" date="2019" name="Int. J. Syst. Evol. Microbiol.">
        <title>The Global Catalogue of Microorganisms (GCM) 10K type strain sequencing project: providing services to taxonomists for standard genome sequencing and annotation.</title>
        <authorList>
            <consortium name="The Broad Institute Genomics Platform"/>
            <consortium name="The Broad Institute Genome Sequencing Center for Infectious Disease"/>
            <person name="Wu L."/>
            <person name="Ma J."/>
        </authorList>
    </citation>
    <scope>NUCLEOTIDE SEQUENCE [LARGE SCALE GENOMIC DNA]</scope>
    <source>
        <strain evidence="3">CGMCC 1.10992</strain>
    </source>
</reference>
<dbReference type="Proteomes" id="UP001597380">
    <property type="component" value="Unassembled WGS sequence"/>
</dbReference>
<dbReference type="Gene3D" id="3.10.180.10">
    <property type="entry name" value="2,3-Dihydroxybiphenyl 1,2-Dioxygenase, domain 1"/>
    <property type="match status" value="1"/>
</dbReference>
<dbReference type="EMBL" id="JBHUHT010000028">
    <property type="protein sequence ID" value="MFD2097699.1"/>
    <property type="molecule type" value="Genomic_DNA"/>
</dbReference>
<dbReference type="InterPro" id="IPR029068">
    <property type="entry name" value="Glyas_Bleomycin-R_OHBP_Dase"/>
</dbReference>
<dbReference type="PROSITE" id="PS51819">
    <property type="entry name" value="VOC"/>
    <property type="match status" value="1"/>
</dbReference>
<evidence type="ECO:0000313" key="2">
    <source>
        <dbReference type="EMBL" id="MFD2097699.1"/>
    </source>
</evidence>
<gene>
    <name evidence="2" type="ORF">ACFSJ3_17045</name>
</gene>
<keyword evidence="3" id="KW-1185">Reference proteome</keyword>
<feature type="domain" description="VOC" evidence="1">
    <location>
        <begin position="8"/>
        <end position="132"/>
    </location>
</feature>